<dbReference type="GO" id="GO:0097546">
    <property type="term" value="C:ciliary base"/>
    <property type="evidence" value="ECO:0007669"/>
    <property type="project" value="TreeGrafter"/>
</dbReference>
<dbReference type="FunFam" id="1.25.40.10:FF:000233">
    <property type="entry name" value="Tetratricopeptide repeat domain 26"/>
    <property type="match status" value="1"/>
</dbReference>
<dbReference type="Gene3D" id="1.25.40.10">
    <property type="entry name" value="Tetratricopeptide repeat domain"/>
    <property type="match status" value="1"/>
</dbReference>
<dbReference type="GO" id="GO:0120170">
    <property type="term" value="F:intraciliary transport particle B binding"/>
    <property type="evidence" value="ECO:0007669"/>
    <property type="project" value="TreeGrafter"/>
</dbReference>
<dbReference type="InterPro" id="IPR011990">
    <property type="entry name" value="TPR-like_helical_dom_sf"/>
</dbReference>
<evidence type="ECO:0000256" key="6">
    <source>
        <dbReference type="ARBA" id="ARBA00023273"/>
    </source>
</evidence>
<evidence type="ECO:0000256" key="4">
    <source>
        <dbReference type="ARBA" id="ARBA00022737"/>
    </source>
</evidence>
<dbReference type="GO" id="GO:0036064">
    <property type="term" value="C:ciliary basal body"/>
    <property type="evidence" value="ECO:0007669"/>
    <property type="project" value="TreeGrafter"/>
</dbReference>
<dbReference type="Ensembl" id="ENSCANT00000003543.1">
    <property type="protein sequence ID" value="ENSCANP00000000866.1"/>
    <property type="gene ID" value="ENSCANG00000002976.1"/>
</dbReference>
<evidence type="ECO:0000256" key="2">
    <source>
        <dbReference type="ARBA" id="ARBA00007834"/>
    </source>
</evidence>
<proteinExistence type="inferred from homology"/>
<organism evidence="9 10">
    <name type="scientific">Colobus angolensis palliatus</name>
    <name type="common">Peters' Angolan colobus</name>
    <dbReference type="NCBI Taxonomy" id="336983"/>
    <lineage>
        <taxon>Eukaryota</taxon>
        <taxon>Metazoa</taxon>
        <taxon>Chordata</taxon>
        <taxon>Craniata</taxon>
        <taxon>Vertebrata</taxon>
        <taxon>Euteleostomi</taxon>
        <taxon>Mammalia</taxon>
        <taxon>Eutheria</taxon>
        <taxon>Euarchontoglires</taxon>
        <taxon>Primates</taxon>
        <taxon>Haplorrhini</taxon>
        <taxon>Catarrhini</taxon>
        <taxon>Cercopithecidae</taxon>
        <taxon>Colobinae</taxon>
        <taxon>Colobus</taxon>
    </lineage>
</organism>
<feature type="region of interest" description="Disordered" evidence="8">
    <location>
        <begin position="1"/>
        <end position="25"/>
    </location>
</feature>
<dbReference type="AlphaFoldDB" id="A0A2K5H955"/>
<dbReference type="Proteomes" id="UP000233080">
    <property type="component" value="Unassembled WGS sequence"/>
</dbReference>
<evidence type="ECO:0000313" key="10">
    <source>
        <dbReference type="Proteomes" id="UP000233080"/>
    </source>
</evidence>
<dbReference type="PANTHER" id="PTHR14781:SF0">
    <property type="entry name" value="INTRAFLAGELLAR TRANSPORT PROTEIN 56"/>
    <property type="match status" value="1"/>
</dbReference>
<dbReference type="SUPFAM" id="SSF48452">
    <property type="entry name" value="TPR-like"/>
    <property type="match status" value="1"/>
</dbReference>
<keyword evidence="10" id="KW-1185">Reference proteome</keyword>
<dbReference type="PANTHER" id="PTHR14781">
    <property type="entry name" value="INTRAFLAGELLAR TRANSPORT PROTEIN 56"/>
    <property type="match status" value="1"/>
</dbReference>
<keyword evidence="4" id="KW-0677">Repeat</keyword>
<protein>
    <recommendedName>
        <fullName evidence="3">Intraflagellar transport protein 56</fullName>
    </recommendedName>
    <alternativeName>
        <fullName evidence="7">Tetratricopeptide repeat protein 26</fullName>
    </alternativeName>
</protein>
<reference evidence="9" key="1">
    <citation type="submission" date="2025-08" db="UniProtKB">
        <authorList>
            <consortium name="Ensembl"/>
        </authorList>
    </citation>
    <scope>IDENTIFICATION</scope>
</reference>
<evidence type="ECO:0000256" key="1">
    <source>
        <dbReference type="ARBA" id="ARBA00004138"/>
    </source>
</evidence>
<keyword evidence="6" id="KW-0966">Cell projection</keyword>
<sequence length="425" mass="49215">MMLSRAKPAVGRGVQPTDKRKKKGRKIPKLEELLSKRDFTGAITLLEEYENATKEENCNSEVWVNLACTYFFLGMYKQAEAAGFKASKSRLQNRLLFHLAHKFNDEKKLMSFHQNLQDVTEDQLSLASIHYMRSHYQEAIDIYKRILLDNREYLALNVYVALCYYKLDYYDVSQEVLAVYLQQIPDSTIALNLKACNHFRLYNGRAAEAELKSLMGNASSSFEFAKELIRHNLVVFRGGEGALQVLPPLVDVIPEARLNLVIYYLRQEYILKGVVNAALGQEMGSAFLLIQSEKMKNDYIYLSWLARCYIMNKKPRLAWELYLKMETSGESFSLLQLIANDCYKMGQFYYSAKAFDVLERLDPNPEYWEGKRGACVGIFQMIVAGREPKETLREVLHLLRSTGNTQVEYMIRIMKKWAKENRVPI</sequence>
<accession>A0A2K5H955</accession>
<dbReference type="InterPro" id="IPR030511">
    <property type="entry name" value="TTC26"/>
</dbReference>
<keyword evidence="5" id="KW-0802">TPR repeat</keyword>
<evidence type="ECO:0000256" key="8">
    <source>
        <dbReference type="SAM" id="MobiDB-lite"/>
    </source>
</evidence>
<evidence type="ECO:0000313" key="9">
    <source>
        <dbReference type="Ensembl" id="ENSCANP00000000866.1"/>
    </source>
</evidence>
<comment type="similarity">
    <text evidence="2">Belongs to the IFT56 family.</text>
</comment>
<evidence type="ECO:0000256" key="5">
    <source>
        <dbReference type="ARBA" id="ARBA00022803"/>
    </source>
</evidence>
<evidence type="ECO:0000256" key="3">
    <source>
        <dbReference type="ARBA" id="ARBA00019387"/>
    </source>
</evidence>
<dbReference type="GO" id="GO:0035735">
    <property type="term" value="P:intraciliary transport involved in cilium assembly"/>
    <property type="evidence" value="ECO:0007669"/>
    <property type="project" value="TreeGrafter"/>
</dbReference>
<comment type="subcellular location">
    <subcellularLocation>
        <location evidence="1">Cell projection</location>
        <location evidence="1">Cilium</location>
    </subcellularLocation>
</comment>
<reference evidence="9" key="2">
    <citation type="submission" date="2025-09" db="UniProtKB">
        <authorList>
            <consortium name="Ensembl"/>
        </authorList>
    </citation>
    <scope>IDENTIFICATION</scope>
</reference>
<dbReference type="GO" id="GO:0035720">
    <property type="term" value="P:intraciliary anterograde transport"/>
    <property type="evidence" value="ECO:0007669"/>
    <property type="project" value="TreeGrafter"/>
</dbReference>
<evidence type="ECO:0000256" key="7">
    <source>
        <dbReference type="ARBA" id="ARBA00032501"/>
    </source>
</evidence>
<dbReference type="GO" id="GO:0030992">
    <property type="term" value="C:intraciliary transport particle B"/>
    <property type="evidence" value="ECO:0007669"/>
    <property type="project" value="TreeGrafter"/>
</dbReference>
<name>A0A2K5H955_COLAP</name>